<evidence type="ECO:0000313" key="1">
    <source>
        <dbReference type="EMBL" id="GLQ02763.1"/>
    </source>
</evidence>
<dbReference type="AlphaFoldDB" id="A0AA37W4R1"/>
<comment type="caution">
    <text evidence="1">The sequence shown here is derived from an EMBL/GenBank/DDBJ whole genome shotgun (WGS) entry which is preliminary data.</text>
</comment>
<accession>A0AA37W4R1</accession>
<reference evidence="1" key="1">
    <citation type="journal article" date="2014" name="Int. J. Syst. Evol. Microbiol.">
        <title>Complete genome sequence of Corynebacterium casei LMG S-19264T (=DSM 44701T), isolated from a smear-ripened cheese.</title>
        <authorList>
            <consortium name="US DOE Joint Genome Institute (JGI-PGF)"/>
            <person name="Walter F."/>
            <person name="Albersmeier A."/>
            <person name="Kalinowski J."/>
            <person name="Ruckert C."/>
        </authorList>
    </citation>
    <scope>NUCLEOTIDE SEQUENCE</scope>
    <source>
        <strain evidence="1">NBRC 103034</strain>
    </source>
</reference>
<proteinExistence type="predicted"/>
<gene>
    <name evidence="1" type="ORF">GCM10007914_16440</name>
</gene>
<dbReference type="EMBL" id="BSNE01000012">
    <property type="protein sequence ID" value="GLQ02763.1"/>
    <property type="molecule type" value="Genomic_DNA"/>
</dbReference>
<organism evidence="1 2">
    <name type="scientific">Pseudoalteromonas tetraodonis GFC</name>
    <dbReference type="NCBI Taxonomy" id="1315271"/>
    <lineage>
        <taxon>Bacteria</taxon>
        <taxon>Pseudomonadati</taxon>
        <taxon>Pseudomonadota</taxon>
        <taxon>Gammaproteobacteria</taxon>
        <taxon>Alteromonadales</taxon>
        <taxon>Pseudoalteromonadaceae</taxon>
        <taxon>Pseudoalteromonas</taxon>
    </lineage>
</organism>
<dbReference type="Proteomes" id="UP001161408">
    <property type="component" value="Unassembled WGS sequence"/>
</dbReference>
<reference evidence="1" key="2">
    <citation type="submission" date="2023-01" db="EMBL/GenBank/DDBJ databases">
        <title>Draft genome sequence of Pseudoalteromonas tetraodonis strain NBRC 103034.</title>
        <authorList>
            <person name="Sun Q."/>
            <person name="Mori K."/>
        </authorList>
    </citation>
    <scope>NUCLEOTIDE SEQUENCE</scope>
    <source>
        <strain evidence="1">NBRC 103034</strain>
    </source>
</reference>
<protein>
    <submittedName>
        <fullName evidence="1">Uncharacterized protein</fullName>
    </submittedName>
</protein>
<evidence type="ECO:0000313" key="2">
    <source>
        <dbReference type="Proteomes" id="UP001161408"/>
    </source>
</evidence>
<keyword evidence="2" id="KW-1185">Reference proteome</keyword>
<sequence>MIMEYKMDSTAANPQKHSLTLDIFEEHLHKAIDKPTVNYRMVRVGPSRNGRGTKLKVHNGAHKATWAKTTINSRLRTINIDVYLNFKQNSLQQGDYLKLKTLAIAGIKQYWSNTITVAGVRFNVIVNPLHKSSSDAIPVDLEIEESESYGRSMNPAILGIDASFIYQRGSVTAGIPSKLIDDEFKLVSAHEFGHSILMYVGGINLSWGHKGSTNVLLQNVKASSPGYPNQGKIDLMKYYNDTKNTANLKQRITRSEAIEVDIKRLIWSSEVLWKD</sequence>
<name>A0AA37W4R1_9GAMM</name>